<gene>
    <name evidence="2" type="ORF">L798_13819</name>
</gene>
<evidence type="ECO:0000313" key="3">
    <source>
        <dbReference type="Proteomes" id="UP000027135"/>
    </source>
</evidence>
<dbReference type="EMBL" id="KK874212">
    <property type="protein sequence ID" value="KDQ71474.1"/>
    <property type="molecule type" value="Genomic_DNA"/>
</dbReference>
<dbReference type="Proteomes" id="UP000027135">
    <property type="component" value="Unassembled WGS sequence"/>
</dbReference>
<accession>A0A067QGN0</accession>
<proteinExistence type="predicted"/>
<reference evidence="2 3" key="1">
    <citation type="journal article" date="2014" name="Nat. Commun.">
        <title>Molecular traces of alternative social organization in a termite genome.</title>
        <authorList>
            <person name="Terrapon N."/>
            <person name="Li C."/>
            <person name="Robertson H.M."/>
            <person name="Ji L."/>
            <person name="Meng X."/>
            <person name="Booth W."/>
            <person name="Chen Z."/>
            <person name="Childers C.P."/>
            <person name="Glastad K.M."/>
            <person name="Gokhale K."/>
            <person name="Gowin J."/>
            <person name="Gronenberg W."/>
            <person name="Hermansen R.A."/>
            <person name="Hu H."/>
            <person name="Hunt B.G."/>
            <person name="Huylmans A.K."/>
            <person name="Khalil S.M."/>
            <person name="Mitchell R.D."/>
            <person name="Munoz-Torres M.C."/>
            <person name="Mustard J.A."/>
            <person name="Pan H."/>
            <person name="Reese J.T."/>
            <person name="Scharf M.E."/>
            <person name="Sun F."/>
            <person name="Vogel H."/>
            <person name="Xiao J."/>
            <person name="Yang W."/>
            <person name="Yang Z."/>
            <person name="Yang Z."/>
            <person name="Zhou J."/>
            <person name="Zhu J."/>
            <person name="Brent C.S."/>
            <person name="Elsik C.G."/>
            <person name="Goodisman M.A."/>
            <person name="Liberles D.A."/>
            <person name="Roe R.M."/>
            <person name="Vargo E.L."/>
            <person name="Vilcinskas A."/>
            <person name="Wang J."/>
            <person name="Bornberg-Bauer E."/>
            <person name="Korb J."/>
            <person name="Zhang G."/>
            <person name="Liebig J."/>
        </authorList>
    </citation>
    <scope>NUCLEOTIDE SEQUENCE [LARGE SCALE GENOMIC DNA]</scope>
    <source>
        <tissue evidence="2">Whole organism</tissue>
    </source>
</reference>
<feature type="region of interest" description="Disordered" evidence="1">
    <location>
        <begin position="1"/>
        <end position="33"/>
    </location>
</feature>
<sequence length="115" mass="12539">MQTNIHGLSGIRTHGPSDQAAQGPRLRPRGYFGPQNSILNSRLNFPVENYLNSSVDNNLPLSSESAFNVLPGPGSSCLCRRNFIHSLSYTNFQQSKSCDSVECSRQWGPGGEEGP</sequence>
<organism evidence="2 3">
    <name type="scientific">Zootermopsis nevadensis</name>
    <name type="common">Dampwood termite</name>
    <dbReference type="NCBI Taxonomy" id="136037"/>
    <lineage>
        <taxon>Eukaryota</taxon>
        <taxon>Metazoa</taxon>
        <taxon>Ecdysozoa</taxon>
        <taxon>Arthropoda</taxon>
        <taxon>Hexapoda</taxon>
        <taxon>Insecta</taxon>
        <taxon>Pterygota</taxon>
        <taxon>Neoptera</taxon>
        <taxon>Polyneoptera</taxon>
        <taxon>Dictyoptera</taxon>
        <taxon>Blattodea</taxon>
        <taxon>Blattoidea</taxon>
        <taxon>Termitoidae</taxon>
        <taxon>Termopsidae</taxon>
        <taxon>Zootermopsis</taxon>
    </lineage>
</organism>
<evidence type="ECO:0000256" key="1">
    <source>
        <dbReference type="SAM" id="MobiDB-lite"/>
    </source>
</evidence>
<name>A0A067QGN0_ZOONE</name>
<dbReference type="InParanoid" id="A0A067QGN0"/>
<keyword evidence="3" id="KW-1185">Reference proteome</keyword>
<dbReference type="AlphaFoldDB" id="A0A067QGN0"/>
<protein>
    <submittedName>
        <fullName evidence="2">Uncharacterized protein</fullName>
    </submittedName>
</protein>
<evidence type="ECO:0000313" key="2">
    <source>
        <dbReference type="EMBL" id="KDQ71474.1"/>
    </source>
</evidence>